<reference evidence="1" key="1">
    <citation type="submission" date="2014-11" db="EMBL/GenBank/DDBJ databases">
        <authorList>
            <person name="Amaro Gonzalez C."/>
        </authorList>
    </citation>
    <scope>NUCLEOTIDE SEQUENCE</scope>
</reference>
<dbReference type="AlphaFoldDB" id="A0A0E9R7I4"/>
<accession>A0A0E9R7I4</accession>
<name>A0A0E9R7I4_ANGAN</name>
<protein>
    <submittedName>
        <fullName evidence="1">Uncharacterized protein</fullName>
    </submittedName>
</protein>
<reference evidence="1" key="2">
    <citation type="journal article" date="2015" name="Fish Shellfish Immunol.">
        <title>Early steps in the European eel (Anguilla anguilla)-Vibrio vulnificus interaction in the gills: Role of the RtxA13 toxin.</title>
        <authorList>
            <person name="Callol A."/>
            <person name="Pajuelo D."/>
            <person name="Ebbesson L."/>
            <person name="Teles M."/>
            <person name="MacKenzie S."/>
            <person name="Amaro C."/>
        </authorList>
    </citation>
    <scope>NUCLEOTIDE SEQUENCE</scope>
</reference>
<evidence type="ECO:0000313" key="1">
    <source>
        <dbReference type="EMBL" id="JAH24283.1"/>
    </source>
</evidence>
<proteinExistence type="predicted"/>
<organism evidence="1">
    <name type="scientific">Anguilla anguilla</name>
    <name type="common">European freshwater eel</name>
    <name type="synonym">Muraena anguilla</name>
    <dbReference type="NCBI Taxonomy" id="7936"/>
    <lineage>
        <taxon>Eukaryota</taxon>
        <taxon>Metazoa</taxon>
        <taxon>Chordata</taxon>
        <taxon>Craniata</taxon>
        <taxon>Vertebrata</taxon>
        <taxon>Euteleostomi</taxon>
        <taxon>Actinopterygii</taxon>
        <taxon>Neopterygii</taxon>
        <taxon>Teleostei</taxon>
        <taxon>Anguilliformes</taxon>
        <taxon>Anguillidae</taxon>
        <taxon>Anguilla</taxon>
    </lineage>
</organism>
<dbReference type="EMBL" id="GBXM01084294">
    <property type="protein sequence ID" value="JAH24283.1"/>
    <property type="molecule type" value="Transcribed_RNA"/>
</dbReference>
<sequence length="29" mass="3260">MSLIIQLTPKLLAHFIKTHKMSHISGSNI</sequence>